<dbReference type="GO" id="GO:0006535">
    <property type="term" value="P:cysteine biosynthetic process from serine"/>
    <property type="evidence" value="ECO:0007669"/>
    <property type="project" value="InterPro"/>
</dbReference>
<accession>A0A369TAH1</accession>
<keyword evidence="5" id="KW-0028">Amino-acid biosynthesis</keyword>
<comment type="caution">
    <text evidence="11">The sequence shown here is derived from an EMBL/GenBank/DDBJ whole genome shotgun (WGS) entry which is preliminary data.</text>
</comment>
<dbReference type="InterPro" id="IPR001451">
    <property type="entry name" value="Hexapep"/>
</dbReference>
<dbReference type="EC" id="2.3.1.30" evidence="3"/>
<evidence type="ECO:0000256" key="1">
    <source>
        <dbReference type="ARBA" id="ARBA00004876"/>
    </source>
</evidence>
<dbReference type="GO" id="GO:0009001">
    <property type="term" value="F:serine O-acetyltransferase activity"/>
    <property type="evidence" value="ECO:0007669"/>
    <property type="project" value="UniProtKB-EC"/>
</dbReference>
<dbReference type="PANTHER" id="PTHR42811">
    <property type="entry name" value="SERINE ACETYLTRANSFERASE"/>
    <property type="match status" value="1"/>
</dbReference>
<evidence type="ECO:0000256" key="9">
    <source>
        <dbReference type="ARBA" id="ARBA00049486"/>
    </source>
</evidence>
<dbReference type="InterPro" id="IPR005881">
    <property type="entry name" value="Ser_O-AcTrfase"/>
</dbReference>
<evidence type="ECO:0000256" key="4">
    <source>
        <dbReference type="ARBA" id="ARBA00018522"/>
    </source>
</evidence>
<feature type="domain" description="Serine acetyltransferase N-terminal" evidence="10">
    <location>
        <begin position="26"/>
        <end position="130"/>
    </location>
</feature>
<reference evidence="11 12" key="1">
    <citation type="submission" date="2018-07" db="EMBL/GenBank/DDBJ databases">
        <title>Venubactetium sediminum gen. nov., sp. nov., isolated from a marine solar saltern.</title>
        <authorList>
            <person name="Wang S."/>
        </authorList>
    </citation>
    <scope>NUCLEOTIDE SEQUENCE [LARGE SCALE GENOMIC DNA]</scope>
    <source>
        <strain evidence="11 12">WD2A32</strain>
    </source>
</reference>
<dbReference type="InterPro" id="IPR011004">
    <property type="entry name" value="Trimer_LpxA-like_sf"/>
</dbReference>
<dbReference type="InterPro" id="IPR053376">
    <property type="entry name" value="Serine_acetyltransferase"/>
</dbReference>
<name>A0A369TAH1_9PROT</name>
<evidence type="ECO:0000256" key="2">
    <source>
        <dbReference type="ARBA" id="ARBA00007274"/>
    </source>
</evidence>
<dbReference type="Proteomes" id="UP000253941">
    <property type="component" value="Unassembled WGS sequence"/>
</dbReference>
<keyword evidence="7" id="KW-0677">Repeat</keyword>
<dbReference type="InterPro" id="IPR045304">
    <property type="entry name" value="LbH_SAT"/>
</dbReference>
<comment type="similarity">
    <text evidence="2">Belongs to the transferase hexapeptide repeat family.</text>
</comment>
<sequence>MAATAEVIRPRNLCEAVSHQEALQETWATLRREAQAAKTAEPMLSAFYERTVLRHESYTSALAALIADKLATPDAGAEVVYELVLEAMSGDARIAACSACDLAASVERNPAFPDALVAFLYAKGFHALQTHRVAHVLWQRGRKELAYFVHGRATDTYAVDIHPAAKIGHGVFIDHATGVVVGETATIGNNVSLLHGVTLGGTGKESGDRHPKVGDDVLIGAGAVVLGAIQVGEGSRIGAGSVVLHAVPPHVTVAGVPARVVRRSCPESPAETMDQVFD</sequence>
<gene>
    <name evidence="11" type="primary">cysE</name>
    <name evidence="11" type="ORF">DRB17_12905</name>
</gene>
<comment type="catalytic activity">
    <reaction evidence="9">
        <text>L-serine + acetyl-CoA = O-acetyl-L-serine + CoA</text>
        <dbReference type="Rhea" id="RHEA:24560"/>
        <dbReference type="ChEBI" id="CHEBI:33384"/>
        <dbReference type="ChEBI" id="CHEBI:57287"/>
        <dbReference type="ChEBI" id="CHEBI:57288"/>
        <dbReference type="ChEBI" id="CHEBI:58340"/>
        <dbReference type="EC" id="2.3.1.30"/>
    </reaction>
</comment>
<dbReference type="Gene3D" id="2.160.10.10">
    <property type="entry name" value="Hexapeptide repeat proteins"/>
    <property type="match status" value="1"/>
</dbReference>
<organism evidence="11 12">
    <name type="scientific">Ferruginivarius sediminum</name>
    <dbReference type="NCBI Taxonomy" id="2661937"/>
    <lineage>
        <taxon>Bacteria</taxon>
        <taxon>Pseudomonadati</taxon>
        <taxon>Pseudomonadota</taxon>
        <taxon>Alphaproteobacteria</taxon>
        <taxon>Rhodospirillales</taxon>
        <taxon>Rhodospirillaceae</taxon>
        <taxon>Ferruginivarius</taxon>
    </lineage>
</organism>
<dbReference type="NCBIfam" id="TIGR01172">
    <property type="entry name" value="cysE"/>
    <property type="match status" value="1"/>
</dbReference>
<dbReference type="InterPro" id="IPR018357">
    <property type="entry name" value="Hexapep_transf_CS"/>
</dbReference>
<evidence type="ECO:0000259" key="10">
    <source>
        <dbReference type="SMART" id="SM00971"/>
    </source>
</evidence>
<keyword evidence="12" id="KW-1185">Reference proteome</keyword>
<keyword evidence="8 11" id="KW-0012">Acyltransferase</keyword>
<evidence type="ECO:0000313" key="11">
    <source>
        <dbReference type="EMBL" id="RDD61375.1"/>
    </source>
</evidence>
<dbReference type="EMBL" id="QPMH01000012">
    <property type="protein sequence ID" value="RDD61375.1"/>
    <property type="molecule type" value="Genomic_DNA"/>
</dbReference>
<dbReference type="InterPro" id="IPR010493">
    <property type="entry name" value="Ser_AcTrfase_N"/>
</dbReference>
<dbReference type="Gene3D" id="1.10.3130.10">
    <property type="entry name" value="serine acetyltransferase, domain 1"/>
    <property type="match status" value="1"/>
</dbReference>
<evidence type="ECO:0000256" key="7">
    <source>
        <dbReference type="ARBA" id="ARBA00022737"/>
    </source>
</evidence>
<evidence type="ECO:0000256" key="3">
    <source>
        <dbReference type="ARBA" id="ARBA00013266"/>
    </source>
</evidence>
<dbReference type="Pfam" id="PF06426">
    <property type="entry name" value="SATase_N"/>
    <property type="match status" value="1"/>
</dbReference>
<dbReference type="AlphaFoldDB" id="A0A369TAH1"/>
<evidence type="ECO:0000256" key="5">
    <source>
        <dbReference type="ARBA" id="ARBA00022605"/>
    </source>
</evidence>
<dbReference type="SUPFAM" id="SSF51161">
    <property type="entry name" value="Trimeric LpxA-like enzymes"/>
    <property type="match status" value="1"/>
</dbReference>
<evidence type="ECO:0000256" key="8">
    <source>
        <dbReference type="ARBA" id="ARBA00023315"/>
    </source>
</evidence>
<dbReference type="PROSITE" id="PS00101">
    <property type="entry name" value="HEXAPEP_TRANSFERASES"/>
    <property type="match status" value="1"/>
</dbReference>
<proteinExistence type="inferred from homology"/>
<keyword evidence="6 11" id="KW-0808">Transferase</keyword>
<evidence type="ECO:0000313" key="12">
    <source>
        <dbReference type="Proteomes" id="UP000253941"/>
    </source>
</evidence>
<comment type="pathway">
    <text evidence="1">Amino-acid biosynthesis; L-cysteine biosynthesis; L-cysteine from L-serine: step 1/2.</text>
</comment>
<dbReference type="FunFam" id="2.160.10.10:FF:000002">
    <property type="entry name" value="Serine acetyltransferase"/>
    <property type="match status" value="1"/>
</dbReference>
<dbReference type="NCBIfam" id="NF041874">
    <property type="entry name" value="EPS_EpsC"/>
    <property type="match status" value="1"/>
</dbReference>
<protein>
    <recommendedName>
        <fullName evidence="4">Serine acetyltransferase</fullName>
        <ecNumber evidence="3">2.3.1.30</ecNumber>
    </recommendedName>
</protein>
<dbReference type="InterPro" id="IPR042122">
    <property type="entry name" value="Ser_AcTrfase_N_sf"/>
</dbReference>
<evidence type="ECO:0000256" key="6">
    <source>
        <dbReference type="ARBA" id="ARBA00022679"/>
    </source>
</evidence>
<dbReference type="RefSeq" id="WP_114582627.1">
    <property type="nucleotide sequence ID" value="NZ_QPMH01000012.1"/>
</dbReference>
<dbReference type="GO" id="GO:0005737">
    <property type="term" value="C:cytoplasm"/>
    <property type="evidence" value="ECO:0007669"/>
    <property type="project" value="InterPro"/>
</dbReference>
<dbReference type="CDD" id="cd03354">
    <property type="entry name" value="LbH_SAT"/>
    <property type="match status" value="1"/>
</dbReference>
<dbReference type="SMART" id="SM00971">
    <property type="entry name" value="SATase_N"/>
    <property type="match status" value="1"/>
</dbReference>
<dbReference type="UniPathway" id="UPA00136">
    <property type="reaction ID" value="UER00199"/>
</dbReference>
<dbReference type="Pfam" id="PF00132">
    <property type="entry name" value="Hexapep"/>
    <property type="match status" value="1"/>
</dbReference>